<comment type="caution">
    <text evidence="1">The sequence shown here is derived from an EMBL/GenBank/DDBJ whole genome shotgun (WGS) entry which is preliminary data.</text>
</comment>
<name>A0ABR1K914_9AGAR</name>
<dbReference type="InterPro" id="IPR043129">
    <property type="entry name" value="ATPase_NBD"/>
</dbReference>
<sequence length="581" mass="65113">MSSTRKPYNGNQRNLLISMDVGTTFSGVSYSLLDPGIVPEIKAVTRFPAQEHVGGDAKVPSIIYYGQDGSVKAVGAEAAREGILESVEDEGWILCEWFKLHLRPDKSQSDCVGQAIHPLPPNKTAVTVFADFLCYLVECAKSFIIQSMPNGASFWESVEERIQFVLSHPNGWEGAQQSQMRRAAIQAGLIADSMKDRDRVQFVTEGEASLHYCLNNGCDASTDGIIVVDAGGGTVDLSAYQRDSNELLMFKEIARPQCHFTGSIFVTNQARQYLQSKLANSRYLEDIDHICRCFDKNTKLTFKNVNDPAFIKFGGVRDRDLDVGIRSGQLKLPGTEVAKFFEPSVNSIIEGINAYRTELTDSTKRIDTVFLIGGFATNDYLFEKLEEFLQPKGITVCRPQSYLNKAVADGAASFHVDHFVGSRIARWDYGIKVRTPYKATNAEHQRREHTTVFNAAGEKRVPNSFDIILSKGTEVAETKEFCQSYHRTYSPEKRYTMYNISDPILCYRGQNATPTWVDIDADNYIALCRIKADTTPFITTARRTLSNGQVYYQLNYSIILSFGLTELKAQYAWVENGVEKR</sequence>
<dbReference type="CDD" id="cd10170">
    <property type="entry name" value="ASKHA_NBD_HSP70"/>
    <property type="match status" value="1"/>
</dbReference>
<evidence type="ECO:0008006" key="3">
    <source>
        <dbReference type="Google" id="ProtNLM"/>
    </source>
</evidence>
<dbReference type="PANTHER" id="PTHR14187">
    <property type="entry name" value="ALPHA KINASE/ELONGATION FACTOR 2 KINASE"/>
    <property type="match status" value="1"/>
</dbReference>
<protein>
    <recommendedName>
        <fullName evidence="3">Actin-like ATPase domain-containing protein</fullName>
    </recommendedName>
</protein>
<dbReference type="Gene3D" id="3.30.420.40">
    <property type="match status" value="1"/>
</dbReference>
<reference evidence="1 2" key="1">
    <citation type="submission" date="2024-01" db="EMBL/GenBank/DDBJ databases">
        <title>A draft genome for the cacao thread blight pathogen Marasmiellus scandens.</title>
        <authorList>
            <person name="Baruah I.K."/>
            <person name="Leung J."/>
            <person name="Bukari Y."/>
            <person name="Amoako-Attah I."/>
            <person name="Meinhardt L.W."/>
            <person name="Bailey B.A."/>
            <person name="Cohen S.P."/>
        </authorList>
    </citation>
    <scope>NUCLEOTIDE SEQUENCE [LARGE SCALE GENOMIC DNA]</scope>
    <source>
        <strain evidence="1 2">GH-19</strain>
    </source>
</reference>
<evidence type="ECO:0000313" key="2">
    <source>
        <dbReference type="Proteomes" id="UP001498398"/>
    </source>
</evidence>
<organism evidence="1 2">
    <name type="scientific">Marasmiellus scandens</name>
    <dbReference type="NCBI Taxonomy" id="2682957"/>
    <lineage>
        <taxon>Eukaryota</taxon>
        <taxon>Fungi</taxon>
        <taxon>Dikarya</taxon>
        <taxon>Basidiomycota</taxon>
        <taxon>Agaricomycotina</taxon>
        <taxon>Agaricomycetes</taxon>
        <taxon>Agaricomycetidae</taxon>
        <taxon>Agaricales</taxon>
        <taxon>Marasmiineae</taxon>
        <taxon>Omphalotaceae</taxon>
        <taxon>Marasmiellus</taxon>
    </lineage>
</organism>
<evidence type="ECO:0000313" key="1">
    <source>
        <dbReference type="EMBL" id="KAK7472143.1"/>
    </source>
</evidence>
<dbReference type="SUPFAM" id="SSF53067">
    <property type="entry name" value="Actin-like ATPase domain"/>
    <property type="match status" value="2"/>
</dbReference>
<gene>
    <name evidence="1" type="ORF">VKT23_000265</name>
</gene>
<proteinExistence type="predicted"/>
<keyword evidence="2" id="KW-1185">Reference proteome</keyword>
<accession>A0ABR1K914</accession>
<dbReference type="EMBL" id="JBANRG010000001">
    <property type="protein sequence ID" value="KAK7472143.1"/>
    <property type="molecule type" value="Genomic_DNA"/>
</dbReference>
<dbReference type="Proteomes" id="UP001498398">
    <property type="component" value="Unassembled WGS sequence"/>
</dbReference>
<dbReference type="PANTHER" id="PTHR14187:SF5">
    <property type="entry name" value="HEAT SHOCK 70 KDA PROTEIN 12A"/>
    <property type="match status" value="1"/>
</dbReference>